<dbReference type="PIRSF" id="PIRSF001112">
    <property type="entry name" value="Epoxide_hydrolase"/>
    <property type="match status" value="1"/>
</dbReference>
<dbReference type="HOGENOM" id="CLU_019414_0_2_1"/>
<evidence type="ECO:0000313" key="6">
    <source>
        <dbReference type="EMBL" id="ETN43353.1"/>
    </source>
</evidence>
<evidence type="ECO:0000259" key="5">
    <source>
        <dbReference type="Pfam" id="PF06441"/>
    </source>
</evidence>
<dbReference type="PANTHER" id="PTHR21661:SF35">
    <property type="entry name" value="EPOXIDE HYDROLASE"/>
    <property type="match status" value="1"/>
</dbReference>
<dbReference type="InterPro" id="IPR000639">
    <property type="entry name" value="Epox_hydrolase-like"/>
</dbReference>
<gene>
    <name evidence="6" type="ORF">HMPREF1541_02512</name>
</gene>
<feature type="active site" description="Proton donor" evidence="4">
    <location>
        <position position="314"/>
    </location>
</feature>
<dbReference type="InterPro" id="IPR010497">
    <property type="entry name" value="Epoxide_hydro_N"/>
</dbReference>
<dbReference type="Proteomes" id="UP000030752">
    <property type="component" value="Unassembled WGS sequence"/>
</dbReference>
<organism evidence="6 7">
    <name type="scientific">Cyphellophora europaea (strain CBS 101466)</name>
    <name type="common">Phialophora europaea</name>
    <dbReference type="NCBI Taxonomy" id="1220924"/>
    <lineage>
        <taxon>Eukaryota</taxon>
        <taxon>Fungi</taxon>
        <taxon>Dikarya</taxon>
        <taxon>Ascomycota</taxon>
        <taxon>Pezizomycotina</taxon>
        <taxon>Eurotiomycetes</taxon>
        <taxon>Chaetothyriomycetidae</taxon>
        <taxon>Chaetothyriales</taxon>
        <taxon>Cyphellophoraceae</taxon>
        <taxon>Cyphellophora</taxon>
    </lineage>
</organism>
<evidence type="ECO:0000256" key="3">
    <source>
        <dbReference type="ARBA" id="ARBA00022801"/>
    </source>
</evidence>
<evidence type="ECO:0000256" key="2">
    <source>
        <dbReference type="ARBA" id="ARBA00022797"/>
    </source>
</evidence>
<evidence type="ECO:0000313" key="7">
    <source>
        <dbReference type="Proteomes" id="UP000030752"/>
    </source>
</evidence>
<feature type="active site" description="Proton acceptor" evidence="4">
    <location>
        <position position="376"/>
    </location>
</feature>
<keyword evidence="2" id="KW-0058">Aromatic hydrocarbons catabolism</keyword>
<keyword evidence="7" id="KW-1185">Reference proteome</keyword>
<keyword evidence="3" id="KW-0378">Hydrolase</keyword>
<dbReference type="GeneID" id="19969851"/>
<protein>
    <recommendedName>
        <fullName evidence="5">Epoxide hydrolase N-terminal domain-containing protein</fullName>
    </recommendedName>
</protein>
<evidence type="ECO:0000256" key="4">
    <source>
        <dbReference type="PIRSR" id="PIRSR001112-1"/>
    </source>
</evidence>
<dbReference type="VEuPathDB" id="FungiDB:HMPREF1541_02512"/>
<feature type="domain" description="Epoxide hydrolase N-terminal" evidence="5">
    <location>
        <begin position="4"/>
        <end position="114"/>
    </location>
</feature>
<dbReference type="SUPFAM" id="SSF53474">
    <property type="entry name" value="alpha/beta-Hydrolases"/>
    <property type="match status" value="1"/>
</dbReference>
<dbReference type="InterPro" id="IPR016292">
    <property type="entry name" value="Epoxide_hydrolase"/>
</dbReference>
<dbReference type="OrthoDB" id="7130006at2759"/>
<evidence type="ECO:0000256" key="1">
    <source>
        <dbReference type="ARBA" id="ARBA00010088"/>
    </source>
</evidence>
<dbReference type="eggNOG" id="KOG2565">
    <property type="taxonomic scope" value="Eukaryota"/>
</dbReference>
<dbReference type="InParanoid" id="W2S5N0"/>
<dbReference type="Gene3D" id="3.40.50.1820">
    <property type="entry name" value="alpha/beta hydrolase"/>
    <property type="match status" value="1"/>
</dbReference>
<feature type="active site" description="Nucleophile" evidence="4">
    <location>
        <position position="181"/>
    </location>
</feature>
<dbReference type="STRING" id="1220924.W2S5N0"/>
<reference evidence="6 7" key="1">
    <citation type="submission" date="2013-03" db="EMBL/GenBank/DDBJ databases">
        <title>The Genome Sequence of Phialophora europaea CBS 101466.</title>
        <authorList>
            <consortium name="The Broad Institute Genomics Platform"/>
            <person name="Cuomo C."/>
            <person name="de Hoog S."/>
            <person name="Gorbushina A."/>
            <person name="Walker B."/>
            <person name="Young S.K."/>
            <person name="Zeng Q."/>
            <person name="Gargeya S."/>
            <person name="Fitzgerald M."/>
            <person name="Haas B."/>
            <person name="Abouelleil A."/>
            <person name="Allen A.W."/>
            <person name="Alvarado L."/>
            <person name="Arachchi H.M."/>
            <person name="Berlin A.M."/>
            <person name="Chapman S.B."/>
            <person name="Gainer-Dewar J."/>
            <person name="Goldberg J."/>
            <person name="Griggs A."/>
            <person name="Gujja S."/>
            <person name="Hansen M."/>
            <person name="Howarth C."/>
            <person name="Imamovic A."/>
            <person name="Ireland A."/>
            <person name="Larimer J."/>
            <person name="McCowan C."/>
            <person name="Murphy C."/>
            <person name="Pearson M."/>
            <person name="Poon T.W."/>
            <person name="Priest M."/>
            <person name="Roberts A."/>
            <person name="Saif S."/>
            <person name="Shea T."/>
            <person name="Sisk P."/>
            <person name="Sykes S."/>
            <person name="Wortman J."/>
            <person name="Nusbaum C."/>
            <person name="Birren B."/>
        </authorList>
    </citation>
    <scope>NUCLEOTIDE SEQUENCE [LARGE SCALE GENOMIC DNA]</scope>
    <source>
        <strain evidence="6 7">CBS 101466</strain>
    </source>
</reference>
<dbReference type="PANTHER" id="PTHR21661">
    <property type="entry name" value="EPOXIDE HYDROLASE 1-RELATED"/>
    <property type="match status" value="1"/>
</dbReference>
<accession>W2S5N0</accession>
<proteinExistence type="inferred from homology"/>
<dbReference type="Pfam" id="PF06441">
    <property type="entry name" value="EHN"/>
    <property type="match status" value="1"/>
</dbReference>
<dbReference type="RefSeq" id="XP_008715089.1">
    <property type="nucleotide sequence ID" value="XM_008716867.1"/>
</dbReference>
<dbReference type="PRINTS" id="PR00412">
    <property type="entry name" value="EPOXHYDRLASE"/>
</dbReference>
<comment type="similarity">
    <text evidence="1">Belongs to the peptidase S33 family.</text>
</comment>
<dbReference type="AlphaFoldDB" id="W2S5N0"/>
<dbReference type="GO" id="GO:0097176">
    <property type="term" value="P:epoxide metabolic process"/>
    <property type="evidence" value="ECO:0007669"/>
    <property type="project" value="TreeGrafter"/>
</dbReference>
<name>W2S5N0_CYPE1</name>
<dbReference type="GO" id="GO:0004301">
    <property type="term" value="F:epoxide hydrolase activity"/>
    <property type="evidence" value="ECO:0007669"/>
    <property type="project" value="TreeGrafter"/>
</dbReference>
<dbReference type="EMBL" id="KB822718">
    <property type="protein sequence ID" value="ETN43353.1"/>
    <property type="molecule type" value="Genomic_DNA"/>
</dbReference>
<dbReference type="InterPro" id="IPR029058">
    <property type="entry name" value="AB_hydrolase_fold"/>
</dbReference>
<sequence>MADIKPFTISVPDEAVEDLKTRLSLAKFPNDELDGAGWDYGTPLAVVKRFAAYWRDTYDWRVAEAELNQHPHFTTTIQCDGYEPLQIHFLHQRSKVEHAIPLLFIHGWPGSFMEALKIYKQLADPDHHNAPAFHFVALSLPNYGFSSGSRKKGFALAQYAETCNKLMLKLGYTQYVTQGGDWGYYISRAISLLFPDNCLATHLNMDHGSRPRLLSNPLLYAQHALRPYNERERAGFARSHWFQDQGSGYRAEQSTKPQTLGYAFADSPVALLAWIYEKLHDWTDAYPWTEDEVLTWLSIYWFSTSGPAANVRIYYEATHEWDNPTSRVTRERCRQYIPHVKIGLSHNPRELSVLPSSWTRTQGNVVYEKSWDRGGHFFAWEKPEHLVHDVRAMFGRGGGAFGVVRGKSGYAKARL</sequence>